<gene>
    <name evidence="2" type="ORF">H0H81_000064</name>
</gene>
<evidence type="ECO:0000313" key="3">
    <source>
        <dbReference type="Proteomes" id="UP000717328"/>
    </source>
</evidence>
<feature type="compositionally biased region" description="Pro residues" evidence="1">
    <location>
        <begin position="56"/>
        <end position="67"/>
    </location>
</feature>
<dbReference type="Proteomes" id="UP000717328">
    <property type="component" value="Unassembled WGS sequence"/>
</dbReference>
<organism evidence="2 3">
    <name type="scientific">Sphagnurus paluster</name>
    <dbReference type="NCBI Taxonomy" id="117069"/>
    <lineage>
        <taxon>Eukaryota</taxon>
        <taxon>Fungi</taxon>
        <taxon>Dikarya</taxon>
        <taxon>Basidiomycota</taxon>
        <taxon>Agaricomycotina</taxon>
        <taxon>Agaricomycetes</taxon>
        <taxon>Agaricomycetidae</taxon>
        <taxon>Agaricales</taxon>
        <taxon>Tricholomatineae</taxon>
        <taxon>Lyophyllaceae</taxon>
        <taxon>Sphagnurus</taxon>
    </lineage>
</organism>
<feature type="region of interest" description="Disordered" evidence="1">
    <location>
        <begin position="211"/>
        <end position="236"/>
    </location>
</feature>
<evidence type="ECO:0000256" key="1">
    <source>
        <dbReference type="SAM" id="MobiDB-lite"/>
    </source>
</evidence>
<reference evidence="2" key="1">
    <citation type="submission" date="2021-02" db="EMBL/GenBank/DDBJ databases">
        <authorList>
            <person name="Nieuwenhuis M."/>
            <person name="Van De Peppel L.J.J."/>
        </authorList>
    </citation>
    <scope>NUCLEOTIDE SEQUENCE</scope>
    <source>
        <strain evidence="2">D49</strain>
    </source>
</reference>
<proteinExistence type="predicted"/>
<dbReference type="OrthoDB" id="2587968at2759"/>
<feature type="compositionally biased region" description="Low complexity" evidence="1">
    <location>
        <begin position="211"/>
        <end position="221"/>
    </location>
</feature>
<dbReference type="AlphaFoldDB" id="A0A9P7GU57"/>
<comment type="caution">
    <text evidence="2">The sequence shown here is derived from an EMBL/GenBank/DDBJ whole genome shotgun (WGS) entry which is preliminary data.</text>
</comment>
<name>A0A9P7GU57_9AGAR</name>
<accession>A0A9P7GU57</accession>
<sequence length="236" mass="26155">MNTPFARVLRAAEHNQLAIREGASLVRKVIEKTNAPAGFTIHELYNLALKQRPSPDFAPPTPEPKLPVPKGTKQKTEVPAPPHPEHPVRSMAFMKRHILPFLECSQEIQKVRTERTAAPIAPKKGKQAQTDTPLATQTVWVWKHIPPSMRPRPTVPEPPKPVYGADVGVGEDLSHLSKRRERNRRRKIRADVHAMKVAEGIAKQRARSLAGAALRAQQAEQAARKAGKEASVTSEP</sequence>
<evidence type="ECO:0000313" key="2">
    <source>
        <dbReference type="EMBL" id="KAG5654543.1"/>
    </source>
</evidence>
<protein>
    <submittedName>
        <fullName evidence="2">Uncharacterized protein</fullName>
    </submittedName>
</protein>
<dbReference type="EMBL" id="JABCKI010000005">
    <property type="protein sequence ID" value="KAG5654543.1"/>
    <property type="molecule type" value="Genomic_DNA"/>
</dbReference>
<reference evidence="2" key="2">
    <citation type="submission" date="2021-10" db="EMBL/GenBank/DDBJ databases">
        <title>Phylogenomics reveals ancestral predisposition of the termite-cultivated fungus Termitomyces towards a domesticated lifestyle.</title>
        <authorList>
            <person name="Auxier B."/>
            <person name="Grum-Grzhimaylo A."/>
            <person name="Cardenas M.E."/>
            <person name="Lodge J.D."/>
            <person name="Laessoe T."/>
            <person name="Pedersen O."/>
            <person name="Smith M.E."/>
            <person name="Kuyper T.W."/>
            <person name="Franco-Molano E.A."/>
            <person name="Baroni T.J."/>
            <person name="Aanen D.K."/>
        </authorList>
    </citation>
    <scope>NUCLEOTIDE SEQUENCE</scope>
    <source>
        <strain evidence="2">D49</strain>
    </source>
</reference>
<feature type="region of interest" description="Disordered" evidence="1">
    <location>
        <begin position="52"/>
        <end position="85"/>
    </location>
</feature>
<keyword evidence="3" id="KW-1185">Reference proteome</keyword>